<sequence>MATWSRRADILVQHLSAGPSSDGSCDNQMRVKFISFVALRTILWIKNHD</sequence>
<dbReference type="Proteomes" id="UP000186228">
    <property type="component" value="Unassembled WGS sequence"/>
</dbReference>
<protein>
    <submittedName>
        <fullName evidence="1">Uncharacterized protein</fullName>
    </submittedName>
</protein>
<name>A0A1C3VB21_9HYPH</name>
<accession>A0A1C3VB21</accession>
<gene>
    <name evidence="1" type="ORF">GA0061100_105162</name>
</gene>
<keyword evidence="2" id="KW-1185">Reference proteome</keyword>
<dbReference type="AlphaFoldDB" id="A0A1C3VB21"/>
<reference evidence="2" key="1">
    <citation type="submission" date="2016-08" db="EMBL/GenBank/DDBJ databases">
        <authorList>
            <person name="Varghese N."/>
            <person name="Submissions Spin"/>
        </authorList>
    </citation>
    <scope>NUCLEOTIDE SEQUENCE [LARGE SCALE GENOMIC DNA]</scope>
    <source>
        <strain evidence="2">CCBAU 57015</strain>
    </source>
</reference>
<proteinExistence type="predicted"/>
<evidence type="ECO:0000313" key="2">
    <source>
        <dbReference type="Proteomes" id="UP000186228"/>
    </source>
</evidence>
<evidence type="ECO:0000313" key="1">
    <source>
        <dbReference type="EMBL" id="SCB24865.1"/>
    </source>
</evidence>
<organism evidence="1 2">
    <name type="scientific">Rhizobium hainanense</name>
    <dbReference type="NCBI Taxonomy" id="52131"/>
    <lineage>
        <taxon>Bacteria</taxon>
        <taxon>Pseudomonadati</taxon>
        <taxon>Pseudomonadota</taxon>
        <taxon>Alphaproteobacteria</taxon>
        <taxon>Hyphomicrobiales</taxon>
        <taxon>Rhizobiaceae</taxon>
        <taxon>Rhizobium/Agrobacterium group</taxon>
        <taxon>Rhizobium</taxon>
    </lineage>
</organism>
<dbReference type="EMBL" id="FMAC01000005">
    <property type="protein sequence ID" value="SCB24865.1"/>
    <property type="molecule type" value="Genomic_DNA"/>
</dbReference>